<evidence type="ECO:0000313" key="2">
    <source>
        <dbReference type="Proteomes" id="UP000317650"/>
    </source>
</evidence>
<dbReference type="AlphaFoldDB" id="A0A4S8JEU6"/>
<protein>
    <submittedName>
        <fullName evidence="1">Uncharacterized protein</fullName>
    </submittedName>
</protein>
<dbReference type="PANTHER" id="PTHR34572:SF1">
    <property type="entry name" value="GOLGIN FAMILY A PROTEIN"/>
    <property type="match status" value="1"/>
</dbReference>
<keyword evidence="2" id="KW-1185">Reference proteome</keyword>
<dbReference type="EMBL" id="PYDT01000005">
    <property type="protein sequence ID" value="THU60341.1"/>
    <property type="molecule type" value="Genomic_DNA"/>
</dbReference>
<name>A0A4S8JEU6_MUSBA</name>
<proteinExistence type="predicted"/>
<dbReference type="Proteomes" id="UP000317650">
    <property type="component" value="Chromosome 7"/>
</dbReference>
<organism evidence="1 2">
    <name type="scientific">Musa balbisiana</name>
    <name type="common">Banana</name>
    <dbReference type="NCBI Taxonomy" id="52838"/>
    <lineage>
        <taxon>Eukaryota</taxon>
        <taxon>Viridiplantae</taxon>
        <taxon>Streptophyta</taxon>
        <taxon>Embryophyta</taxon>
        <taxon>Tracheophyta</taxon>
        <taxon>Spermatophyta</taxon>
        <taxon>Magnoliopsida</taxon>
        <taxon>Liliopsida</taxon>
        <taxon>Zingiberales</taxon>
        <taxon>Musaceae</taxon>
        <taxon>Musa</taxon>
    </lineage>
</organism>
<evidence type="ECO:0000313" key="1">
    <source>
        <dbReference type="EMBL" id="THU60341.1"/>
    </source>
</evidence>
<dbReference type="PANTHER" id="PTHR34572">
    <property type="entry name" value="GOLGIN FAMILY A PROTEIN"/>
    <property type="match status" value="1"/>
</dbReference>
<comment type="caution">
    <text evidence="1">The sequence shown here is derived from an EMBL/GenBank/DDBJ whole genome shotgun (WGS) entry which is preliminary data.</text>
</comment>
<gene>
    <name evidence="1" type="ORF">C4D60_Mb07t11630</name>
</gene>
<reference evidence="1 2" key="1">
    <citation type="journal article" date="2019" name="Nat. Plants">
        <title>Genome sequencing of Musa balbisiana reveals subgenome evolution and function divergence in polyploid bananas.</title>
        <authorList>
            <person name="Yao X."/>
        </authorList>
    </citation>
    <scope>NUCLEOTIDE SEQUENCE [LARGE SCALE GENOMIC DNA]</scope>
    <source>
        <strain evidence="2">cv. DH-PKW</strain>
        <tissue evidence="1">Leaves</tissue>
    </source>
</reference>
<sequence>MGRSSTRHGSAAVFGGPVMRWNKKYVRSPLPTTAAAPTARGNHGDAVNRHPEEPPCRKFRYVLIEKISSWKIKMTSCLWNVQLTIYFLDQAMDLVMSSDFFLPLAVGSVEVSAFGFSLEEARRCWYCVFPVAYGK</sequence>
<accession>A0A4S8JEU6</accession>